<dbReference type="InterPro" id="IPR023048">
    <property type="entry name" value="NADH:quinone_OxRdtase_FMN_depd"/>
</dbReference>
<dbReference type="InterPro" id="IPR003680">
    <property type="entry name" value="Flavodoxin_fold"/>
</dbReference>
<dbReference type="NCBIfam" id="NF010075">
    <property type="entry name" value="PRK13556.1"/>
    <property type="match status" value="1"/>
</dbReference>
<comment type="caution">
    <text evidence="6">Lacks conserved residue(s) required for the propagation of feature annotation.</text>
</comment>
<evidence type="ECO:0000256" key="1">
    <source>
        <dbReference type="ARBA" id="ARBA00022630"/>
    </source>
</evidence>
<sequence length="205" mass="23365">MSTTLFVKASDRSSRDSVSMKLYETFRACFTEIHPDEEVHDIDLYEQPLPYLGSQMIDGHSTKVSGDFFPSRNKSEELSEFYLEQFINADRVVFGFPLWNLTIPAILHTFMDQLHYPGKTFKYTEEGDVGLLTGKKIVLLNARGGVYAENDPFEMAVSFMKTQFAFFGITDIDTVVIEGHHEFPDRSETIIEEGLTKARHLASKC</sequence>
<dbReference type="HAMAP" id="MF_01216">
    <property type="entry name" value="Azoreductase_type1"/>
    <property type="match status" value="1"/>
</dbReference>
<feature type="binding site" evidence="6">
    <location>
        <position position="10"/>
    </location>
    <ligand>
        <name>FMN</name>
        <dbReference type="ChEBI" id="CHEBI:58210"/>
    </ligand>
</feature>
<dbReference type="GO" id="GO:0010181">
    <property type="term" value="F:FMN binding"/>
    <property type="evidence" value="ECO:0007669"/>
    <property type="project" value="UniProtKB-UniRule"/>
</dbReference>
<comment type="cofactor">
    <cofactor evidence="6">
        <name>FMN</name>
        <dbReference type="ChEBI" id="CHEBI:58210"/>
    </cofactor>
    <text evidence="6">Binds 1 FMN per subunit.</text>
</comment>
<comment type="function">
    <text evidence="6">Quinone reductase that provides resistance to thiol-specific stress caused by electrophilic quinones.</text>
</comment>
<keyword evidence="3 6" id="KW-0560">Oxidoreductase</keyword>
<comment type="similarity">
    <text evidence="6">Belongs to the azoreductase type 1 family.</text>
</comment>
<comment type="subunit">
    <text evidence="6">Homodimer.</text>
</comment>
<evidence type="ECO:0000313" key="8">
    <source>
        <dbReference type="EMBL" id="QDI90713.1"/>
    </source>
</evidence>
<comment type="function">
    <text evidence="6">Also exhibits azoreductase activity. Catalyzes the reductive cleavage of the azo bond in aromatic azo compounds to the corresponding amines.</text>
</comment>
<evidence type="ECO:0000256" key="2">
    <source>
        <dbReference type="ARBA" id="ARBA00022643"/>
    </source>
</evidence>
<dbReference type="Pfam" id="PF02525">
    <property type="entry name" value="Flavodoxin_2"/>
    <property type="match status" value="1"/>
</dbReference>
<keyword evidence="1 6" id="KW-0285">Flavoprotein</keyword>
<dbReference type="PANTHER" id="PTHR43741">
    <property type="entry name" value="FMN-DEPENDENT NADH-AZOREDUCTASE 1"/>
    <property type="match status" value="1"/>
</dbReference>
<dbReference type="EMBL" id="CP035485">
    <property type="protein sequence ID" value="QDI90713.1"/>
    <property type="molecule type" value="Genomic_DNA"/>
</dbReference>
<feature type="domain" description="Flavodoxin-like fold" evidence="7">
    <location>
        <begin position="3"/>
        <end position="199"/>
    </location>
</feature>
<evidence type="ECO:0000259" key="7">
    <source>
        <dbReference type="Pfam" id="PF02525"/>
    </source>
</evidence>
<dbReference type="Gene3D" id="3.40.50.360">
    <property type="match status" value="1"/>
</dbReference>
<dbReference type="RefSeq" id="WP_142088039.1">
    <property type="nucleotide sequence ID" value="NZ_CP035485.1"/>
</dbReference>
<dbReference type="GO" id="GO:0016652">
    <property type="term" value="F:oxidoreductase activity, acting on NAD(P)H as acceptor"/>
    <property type="evidence" value="ECO:0007669"/>
    <property type="project" value="UniProtKB-UniRule"/>
</dbReference>
<evidence type="ECO:0000256" key="5">
    <source>
        <dbReference type="ARBA" id="ARBA00048542"/>
    </source>
</evidence>
<dbReference type="GO" id="GO:0016655">
    <property type="term" value="F:oxidoreductase activity, acting on NAD(P)H, quinone or similar compound as acceptor"/>
    <property type="evidence" value="ECO:0007669"/>
    <property type="project" value="InterPro"/>
</dbReference>
<dbReference type="PANTHER" id="PTHR43741:SF4">
    <property type="entry name" value="FMN-DEPENDENT NADH:QUINONE OXIDOREDUCTASE"/>
    <property type="match status" value="1"/>
</dbReference>
<dbReference type="SUPFAM" id="SSF52218">
    <property type="entry name" value="Flavoproteins"/>
    <property type="match status" value="1"/>
</dbReference>
<organism evidence="8 9">
    <name type="scientific">Salicibibacter halophilus</name>
    <dbReference type="NCBI Taxonomy" id="2502791"/>
    <lineage>
        <taxon>Bacteria</taxon>
        <taxon>Bacillati</taxon>
        <taxon>Bacillota</taxon>
        <taxon>Bacilli</taxon>
        <taxon>Bacillales</taxon>
        <taxon>Bacillaceae</taxon>
        <taxon>Salicibibacter</taxon>
    </lineage>
</organism>
<protein>
    <recommendedName>
        <fullName evidence="6">FMN dependent NADH:quinone oxidoreductase</fullName>
        <ecNumber evidence="6">1.6.5.-</ecNumber>
    </recommendedName>
    <alternativeName>
        <fullName evidence="6">Azo-dye reductase</fullName>
    </alternativeName>
    <alternativeName>
        <fullName evidence="6">FMN-dependent NADH-azo compound oxidoreductase</fullName>
    </alternativeName>
    <alternativeName>
        <fullName evidence="6">FMN-dependent NADH-azoreductase</fullName>
        <ecNumber evidence="6">1.7.1.17</ecNumber>
    </alternativeName>
</protein>
<comment type="catalytic activity">
    <reaction evidence="5">
        <text>N,N-dimethyl-1,4-phenylenediamine + anthranilate + 2 NAD(+) = 2-(4-dimethylaminophenyl)diazenylbenzoate + 2 NADH + 2 H(+)</text>
        <dbReference type="Rhea" id="RHEA:55872"/>
        <dbReference type="ChEBI" id="CHEBI:15378"/>
        <dbReference type="ChEBI" id="CHEBI:15783"/>
        <dbReference type="ChEBI" id="CHEBI:16567"/>
        <dbReference type="ChEBI" id="CHEBI:57540"/>
        <dbReference type="ChEBI" id="CHEBI:57945"/>
        <dbReference type="ChEBI" id="CHEBI:71579"/>
        <dbReference type="EC" id="1.7.1.17"/>
    </reaction>
    <physiologicalReaction direction="right-to-left" evidence="5">
        <dbReference type="Rhea" id="RHEA:55874"/>
    </physiologicalReaction>
</comment>
<name>A0A514LFU7_9BACI</name>
<accession>A0A514LFU7</accession>
<dbReference type="GO" id="GO:0009055">
    <property type="term" value="F:electron transfer activity"/>
    <property type="evidence" value="ECO:0007669"/>
    <property type="project" value="UniProtKB-UniRule"/>
</dbReference>
<evidence type="ECO:0000256" key="4">
    <source>
        <dbReference type="ARBA" id="ARBA00023027"/>
    </source>
</evidence>
<dbReference type="InterPro" id="IPR050104">
    <property type="entry name" value="FMN-dep_NADH:Q_OxRdtase_AzoR1"/>
</dbReference>
<comment type="catalytic activity">
    <reaction evidence="6">
        <text>2 a quinone + NADH + H(+) = 2 a 1,4-benzosemiquinone + NAD(+)</text>
        <dbReference type="Rhea" id="RHEA:65952"/>
        <dbReference type="ChEBI" id="CHEBI:15378"/>
        <dbReference type="ChEBI" id="CHEBI:57540"/>
        <dbReference type="ChEBI" id="CHEBI:57945"/>
        <dbReference type="ChEBI" id="CHEBI:132124"/>
        <dbReference type="ChEBI" id="CHEBI:134225"/>
    </reaction>
</comment>
<keyword evidence="2 6" id="KW-0288">FMN</keyword>
<evidence type="ECO:0000313" key="9">
    <source>
        <dbReference type="Proteomes" id="UP000319756"/>
    </source>
</evidence>
<reference evidence="9" key="1">
    <citation type="submission" date="2019-01" db="EMBL/GenBank/DDBJ databases">
        <title>Genomic analysis of Salicibibacter sp. NKC3-5.</title>
        <authorList>
            <person name="Oh Y.J."/>
        </authorList>
    </citation>
    <scope>NUCLEOTIDE SEQUENCE [LARGE SCALE GENOMIC DNA]</scope>
    <source>
        <strain evidence="9">NKC3-5</strain>
    </source>
</reference>
<keyword evidence="4 6" id="KW-0520">NAD</keyword>
<dbReference type="InterPro" id="IPR029039">
    <property type="entry name" value="Flavoprotein-like_sf"/>
</dbReference>
<evidence type="ECO:0000256" key="6">
    <source>
        <dbReference type="HAMAP-Rule" id="MF_01216"/>
    </source>
</evidence>
<feature type="binding site" evidence="6">
    <location>
        <begin position="17"/>
        <end position="19"/>
    </location>
    <ligand>
        <name>FMN</name>
        <dbReference type="ChEBI" id="CHEBI:58210"/>
    </ligand>
</feature>
<proteinExistence type="inferred from homology"/>
<gene>
    <name evidence="6" type="primary">azoR</name>
    <name evidence="8" type="ORF">EPH95_05585</name>
</gene>
<dbReference type="EC" id="1.7.1.17" evidence="6"/>
<dbReference type="EC" id="1.6.5.-" evidence="6"/>
<dbReference type="OrthoDB" id="9805013at2"/>
<evidence type="ECO:0000256" key="3">
    <source>
        <dbReference type="ARBA" id="ARBA00023002"/>
    </source>
</evidence>
<dbReference type="KEGG" id="sale:EPH95_05585"/>
<keyword evidence="9" id="KW-1185">Reference proteome</keyword>
<dbReference type="AlphaFoldDB" id="A0A514LFU7"/>
<dbReference type="Proteomes" id="UP000319756">
    <property type="component" value="Chromosome"/>
</dbReference>